<keyword evidence="4" id="KW-1185">Reference proteome</keyword>
<evidence type="ECO:0000313" key="4">
    <source>
        <dbReference type="Proteomes" id="UP000595437"/>
    </source>
</evidence>
<dbReference type="PANTHER" id="PTHR11102:SF147">
    <property type="entry name" value="SEL1L ADAPTOR SUBUNIT OF ERAD E3 UBIQUITIN LIGASE"/>
    <property type="match status" value="1"/>
</dbReference>
<keyword evidence="2" id="KW-0732">Signal</keyword>
<dbReference type="InterPro" id="IPR050767">
    <property type="entry name" value="Sel1_AlgK"/>
</dbReference>
<proteinExistence type="inferred from homology"/>
<evidence type="ECO:0000256" key="2">
    <source>
        <dbReference type="SAM" id="SignalP"/>
    </source>
</evidence>
<organism evidence="3 4">
    <name type="scientific">Caligus rogercresseyi</name>
    <name type="common">Sea louse</name>
    <dbReference type="NCBI Taxonomy" id="217165"/>
    <lineage>
        <taxon>Eukaryota</taxon>
        <taxon>Metazoa</taxon>
        <taxon>Ecdysozoa</taxon>
        <taxon>Arthropoda</taxon>
        <taxon>Crustacea</taxon>
        <taxon>Multicrustacea</taxon>
        <taxon>Hexanauplia</taxon>
        <taxon>Copepoda</taxon>
        <taxon>Siphonostomatoida</taxon>
        <taxon>Caligidae</taxon>
        <taxon>Caligus</taxon>
    </lineage>
</organism>
<name>A0A7T8HN71_CALRO</name>
<accession>A0A7T8HN71</accession>
<gene>
    <name evidence="3" type="ORF">FKW44_004746</name>
</gene>
<dbReference type="Gene3D" id="1.25.40.10">
    <property type="entry name" value="Tetratricopeptide repeat domain"/>
    <property type="match status" value="1"/>
</dbReference>
<dbReference type="GO" id="GO:0005789">
    <property type="term" value="C:endoplasmic reticulum membrane"/>
    <property type="evidence" value="ECO:0007669"/>
    <property type="project" value="TreeGrafter"/>
</dbReference>
<evidence type="ECO:0000256" key="1">
    <source>
        <dbReference type="ARBA" id="ARBA00038101"/>
    </source>
</evidence>
<evidence type="ECO:0008006" key="5">
    <source>
        <dbReference type="Google" id="ProtNLM"/>
    </source>
</evidence>
<reference evidence="4" key="1">
    <citation type="submission" date="2021-01" db="EMBL/GenBank/DDBJ databases">
        <title>Caligus Genome Assembly.</title>
        <authorList>
            <person name="Gallardo-Escarate C."/>
        </authorList>
    </citation>
    <scope>NUCLEOTIDE SEQUENCE [LARGE SCALE GENOMIC DNA]</scope>
</reference>
<dbReference type="OrthoDB" id="27934at2759"/>
<sequence>MMVNSRAGGLILLLSPLLLLGPVSSSEEAASGVDLFQRACQVFHASSEASPLEILSSDYISREAGWELLRGSAELEYPKARLTLAWAMILGLADGDLNSARDTLSSLANQYGDPDAQFGMGFLYATGLSVNSSQAKAMLYYSFAANGGSPLALMALGNQRKTPIMDALKTYQFSHKEYR</sequence>
<dbReference type="InterPro" id="IPR011990">
    <property type="entry name" value="TPR-like_helical_dom_sf"/>
</dbReference>
<dbReference type="InterPro" id="IPR006597">
    <property type="entry name" value="Sel1-like"/>
</dbReference>
<protein>
    <recommendedName>
        <fullName evidence="5">Sel1 repeat family protein</fullName>
    </recommendedName>
</protein>
<feature type="signal peptide" evidence="2">
    <location>
        <begin position="1"/>
        <end position="25"/>
    </location>
</feature>
<dbReference type="GO" id="GO:0036503">
    <property type="term" value="P:ERAD pathway"/>
    <property type="evidence" value="ECO:0007669"/>
    <property type="project" value="TreeGrafter"/>
</dbReference>
<feature type="non-terminal residue" evidence="3">
    <location>
        <position position="179"/>
    </location>
</feature>
<dbReference type="AlphaFoldDB" id="A0A7T8HN71"/>
<dbReference type="EMBL" id="CP045892">
    <property type="protein sequence ID" value="QQP52560.1"/>
    <property type="molecule type" value="Genomic_DNA"/>
</dbReference>
<dbReference type="PANTHER" id="PTHR11102">
    <property type="entry name" value="SEL-1-LIKE PROTEIN"/>
    <property type="match status" value="1"/>
</dbReference>
<comment type="similarity">
    <text evidence="1">Belongs to the sel-1 family.</text>
</comment>
<dbReference type="SMART" id="SM00671">
    <property type="entry name" value="SEL1"/>
    <property type="match status" value="1"/>
</dbReference>
<feature type="chain" id="PRO_5030626043" description="Sel1 repeat family protein" evidence="2">
    <location>
        <begin position="26"/>
        <end position="179"/>
    </location>
</feature>
<dbReference type="Proteomes" id="UP000595437">
    <property type="component" value="Chromosome 3"/>
</dbReference>
<evidence type="ECO:0000313" key="3">
    <source>
        <dbReference type="EMBL" id="QQP52560.1"/>
    </source>
</evidence>
<dbReference type="SUPFAM" id="SSF81901">
    <property type="entry name" value="HCP-like"/>
    <property type="match status" value="1"/>
</dbReference>